<dbReference type="AlphaFoldDB" id="A0A5C6M0T5"/>
<sequence>MRTSEQALSIIEQVKQAINDTAVEAIVFAAAEIASNKKALFEQLEALIGNISPLECTSQEWRNFRIARINFSKLLMPEAATC</sequence>
<dbReference type="RefSeq" id="WP_146304320.1">
    <property type="nucleotide sequence ID" value="NZ_VOHS01000004.1"/>
</dbReference>
<evidence type="ECO:0000313" key="1">
    <source>
        <dbReference type="EMBL" id="TWW01599.1"/>
    </source>
</evidence>
<proteinExistence type="predicted"/>
<gene>
    <name evidence="1" type="ORF">FEF09_06270</name>
</gene>
<accession>A0A5C6M0T5</accession>
<organism evidence="1 2">
    <name type="scientific">Chitinophaga pinensis</name>
    <dbReference type="NCBI Taxonomy" id="79329"/>
    <lineage>
        <taxon>Bacteria</taxon>
        <taxon>Pseudomonadati</taxon>
        <taxon>Bacteroidota</taxon>
        <taxon>Chitinophagia</taxon>
        <taxon>Chitinophagales</taxon>
        <taxon>Chitinophagaceae</taxon>
        <taxon>Chitinophaga</taxon>
    </lineage>
</organism>
<evidence type="ECO:0000313" key="2">
    <source>
        <dbReference type="Proteomes" id="UP000318815"/>
    </source>
</evidence>
<keyword evidence="2" id="KW-1185">Reference proteome</keyword>
<dbReference type="EMBL" id="VOHS01000004">
    <property type="protein sequence ID" value="TWW01599.1"/>
    <property type="molecule type" value="Genomic_DNA"/>
</dbReference>
<dbReference type="OrthoDB" id="770118at2"/>
<protein>
    <submittedName>
        <fullName evidence="1">Uncharacterized protein</fullName>
    </submittedName>
</protein>
<name>A0A5C6M0T5_9BACT</name>
<reference evidence="1 2" key="1">
    <citation type="submission" date="2019-08" db="EMBL/GenBank/DDBJ databases">
        <title>Whole genome sequencing of chitin degrading bacteria Chitinophaga pinensis YS16.</title>
        <authorList>
            <person name="Singh R.P."/>
            <person name="Manchanda G."/>
            <person name="Maurya I.K."/>
            <person name="Joshi N.K."/>
            <person name="Srivastava A.K."/>
        </authorList>
    </citation>
    <scope>NUCLEOTIDE SEQUENCE [LARGE SCALE GENOMIC DNA]</scope>
    <source>
        <strain evidence="1 2">YS-16</strain>
    </source>
</reference>
<comment type="caution">
    <text evidence="1">The sequence shown here is derived from an EMBL/GenBank/DDBJ whole genome shotgun (WGS) entry which is preliminary data.</text>
</comment>
<dbReference type="Proteomes" id="UP000318815">
    <property type="component" value="Unassembled WGS sequence"/>
</dbReference>